<dbReference type="Proteomes" id="UP000181790">
    <property type="component" value="Unassembled WGS sequence"/>
</dbReference>
<gene>
    <name evidence="1" type="ORF">BLX24_22380</name>
</gene>
<keyword evidence="2" id="KW-1185">Reference proteome</keyword>
<evidence type="ECO:0000313" key="2">
    <source>
        <dbReference type="Proteomes" id="UP000181790"/>
    </source>
</evidence>
<comment type="caution">
    <text evidence="1">The sequence shown here is derived from an EMBL/GenBank/DDBJ whole genome shotgun (WGS) entry which is preliminary data.</text>
</comment>
<evidence type="ECO:0000313" key="1">
    <source>
        <dbReference type="EMBL" id="OIN56917.1"/>
    </source>
</evidence>
<name>A0A1S2VDQ9_9BACT</name>
<dbReference type="EMBL" id="MORL01000017">
    <property type="protein sequence ID" value="OIN56917.1"/>
    <property type="molecule type" value="Genomic_DNA"/>
</dbReference>
<accession>A0A1S2VDQ9</accession>
<organism evidence="1 2">
    <name type="scientific">Arsenicibacter rosenii</name>
    <dbReference type="NCBI Taxonomy" id="1750698"/>
    <lineage>
        <taxon>Bacteria</taxon>
        <taxon>Pseudomonadati</taxon>
        <taxon>Bacteroidota</taxon>
        <taxon>Cytophagia</taxon>
        <taxon>Cytophagales</taxon>
        <taxon>Spirosomataceae</taxon>
        <taxon>Arsenicibacter</taxon>
    </lineage>
</organism>
<sequence>MGLLLGGGAVRGQNFTAPASFSFSHTGGNPAYTTRYILVNTQTNIISYASVQPGFSNVAAGTYLLYGISYDQAGVAPVLTPAASFSTIGGTCVGFSSSLLVRVSPGNGCSMMYTLKSGNWNDISVWSCGRLPTATDIVTIKPGHAILLNVNGTAKGVVYEGGKLTIPVNTKLTING</sequence>
<reference evidence="1 2" key="1">
    <citation type="submission" date="2016-10" db="EMBL/GenBank/DDBJ databases">
        <title>Arsenicibacter rosenii gen. nov., sp. nov., an efficient arsenic-methylating bacterium isolated from an arsenic-contaminated paddy soil.</title>
        <authorList>
            <person name="Huang K."/>
        </authorList>
    </citation>
    <scope>NUCLEOTIDE SEQUENCE [LARGE SCALE GENOMIC DNA]</scope>
    <source>
        <strain evidence="1 2">SM-1</strain>
    </source>
</reference>
<protein>
    <submittedName>
        <fullName evidence="1">Uncharacterized protein</fullName>
    </submittedName>
</protein>
<dbReference type="AlphaFoldDB" id="A0A1S2VDQ9"/>
<proteinExistence type="predicted"/>